<evidence type="ECO:0000256" key="2">
    <source>
        <dbReference type="ARBA" id="ARBA00023004"/>
    </source>
</evidence>
<dbReference type="AlphaFoldDB" id="A0A8T0IS40"/>
<dbReference type="InterPro" id="IPR050295">
    <property type="entry name" value="Plant_2OG-oxidoreductases"/>
</dbReference>
<dbReference type="Proteomes" id="UP000822688">
    <property type="component" value="Chromosome 2"/>
</dbReference>
<organism evidence="5 6">
    <name type="scientific">Ceratodon purpureus</name>
    <name type="common">Fire moss</name>
    <name type="synonym">Dicranum purpureum</name>
    <dbReference type="NCBI Taxonomy" id="3225"/>
    <lineage>
        <taxon>Eukaryota</taxon>
        <taxon>Viridiplantae</taxon>
        <taxon>Streptophyta</taxon>
        <taxon>Embryophyta</taxon>
        <taxon>Bryophyta</taxon>
        <taxon>Bryophytina</taxon>
        <taxon>Bryopsida</taxon>
        <taxon>Dicranidae</taxon>
        <taxon>Pseudoditrichales</taxon>
        <taxon>Ditrichaceae</taxon>
        <taxon>Ceratodon</taxon>
    </lineage>
</organism>
<proteinExistence type="inferred from homology"/>
<keyword evidence="2 3" id="KW-0408">Iron</keyword>
<dbReference type="InterPro" id="IPR005123">
    <property type="entry name" value="Oxoglu/Fe-dep_dioxygenase_dom"/>
</dbReference>
<dbReference type="GO" id="GO:0016491">
    <property type="term" value="F:oxidoreductase activity"/>
    <property type="evidence" value="ECO:0007669"/>
    <property type="project" value="UniProtKB-KW"/>
</dbReference>
<comment type="caution">
    <text evidence="5">The sequence shown here is derived from an EMBL/GenBank/DDBJ whole genome shotgun (WGS) entry which is preliminary data.</text>
</comment>
<keyword evidence="1 3" id="KW-0479">Metal-binding</keyword>
<evidence type="ECO:0000259" key="4">
    <source>
        <dbReference type="PROSITE" id="PS51471"/>
    </source>
</evidence>
<protein>
    <recommendedName>
        <fullName evidence="4">Fe2OG dioxygenase domain-containing protein</fullName>
    </recommendedName>
</protein>
<evidence type="ECO:0000313" key="6">
    <source>
        <dbReference type="Proteomes" id="UP000822688"/>
    </source>
</evidence>
<dbReference type="EMBL" id="CM026422">
    <property type="protein sequence ID" value="KAG0585478.1"/>
    <property type="molecule type" value="Genomic_DNA"/>
</dbReference>
<feature type="domain" description="Fe2OG dioxygenase" evidence="4">
    <location>
        <begin position="69"/>
        <end position="169"/>
    </location>
</feature>
<evidence type="ECO:0000256" key="1">
    <source>
        <dbReference type="ARBA" id="ARBA00022723"/>
    </source>
</evidence>
<accession>A0A8T0IS40</accession>
<dbReference type="PROSITE" id="PS51471">
    <property type="entry name" value="FE2OG_OXY"/>
    <property type="match status" value="1"/>
</dbReference>
<dbReference type="Gene3D" id="2.60.120.330">
    <property type="entry name" value="B-lactam Antibiotic, Isopenicillin N Synthase, Chain"/>
    <property type="match status" value="1"/>
</dbReference>
<dbReference type="GO" id="GO:0046872">
    <property type="term" value="F:metal ion binding"/>
    <property type="evidence" value="ECO:0007669"/>
    <property type="project" value="UniProtKB-KW"/>
</dbReference>
<dbReference type="PANTHER" id="PTHR47991">
    <property type="entry name" value="OXOGLUTARATE/IRON-DEPENDENT DIOXYGENASE"/>
    <property type="match status" value="1"/>
</dbReference>
<comment type="similarity">
    <text evidence="3">Belongs to the iron/ascorbate-dependent oxidoreductase family.</text>
</comment>
<dbReference type="SUPFAM" id="SSF51197">
    <property type="entry name" value="Clavaminate synthase-like"/>
    <property type="match status" value="1"/>
</dbReference>
<dbReference type="InterPro" id="IPR027443">
    <property type="entry name" value="IPNS-like_sf"/>
</dbReference>
<keyword evidence="3" id="KW-0560">Oxidoreductase</keyword>
<evidence type="ECO:0000313" key="5">
    <source>
        <dbReference type="EMBL" id="KAG0585478.1"/>
    </source>
</evidence>
<gene>
    <name evidence="5" type="ORF">KC19_2G014800</name>
</gene>
<dbReference type="Pfam" id="PF03171">
    <property type="entry name" value="2OG-FeII_Oxy"/>
    <property type="match status" value="1"/>
</dbReference>
<name>A0A8T0IS40_CERPU</name>
<reference evidence="5" key="1">
    <citation type="submission" date="2020-06" db="EMBL/GenBank/DDBJ databases">
        <title>WGS assembly of Ceratodon purpureus strain R40.</title>
        <authorList>
            <person name="Carey S.B."/>
            <person name="Jenkins J."/>
            <person name="Shu S."/>
            <person name="Lovell J.T."/>
            <person name="Sreedasyam A."/>
            <person name="Maumus F."/>
            <person name="Tiley G.P."/>
            <person name="Fernandez-Pozo N."/>
            <person name="Barry K."/>
            <person name="Chen C."/>
            <person name="Wang M."/>
            <person name="Lipzen A."/>
            <person name="Daum C."/>
            <person name="Saski C.A."/>
            <person name="Payton A.C."/>
            <person name="Mcbreen J.C."/>
            <person name="Conrad R.E."/>
            <person name="Kollar L.M."/>
            <person name="Olsson S."/>
            <person name="Huttunen S."/>
            <person name="Landis J.B."/>
            <person name="Wickett N.J."/>
            <person name="Johnson M.G."/>
            <person name="Rensing S.A."/>
            <person name="Grimwood J."/>
            <person name="Schmutz J."/>
            <person name="Mcdaniel S.F."/>
        </authorList>
    </citation>
    <scope>NUCLEOTIDE SEQUENCE</scope>
    <source>
        <strain evidence="5">R40</strain>
    </source>
</reference>
<keyword evidence="6" id="KW-1185">Reference proteome</keyword>
<dbReference type="InterPro" id="IPR044861">
    <property type="entry name" value="IPNS-like_FE2OG_OXY"/>
</dbReference>
<sequence length="219" mass="23832">MIACFSPISQEEPKSSTRGAFYDLVLTNPPGAHEALESYGEEVHKLLQRSLALVSEALGQTPEFLSTKIPSSIGTILNHYPPCPQPDLVMGLASHEDGGVCTFLQQSEVLGLEVLKDEQWVPVPPVAHAFIFIVADHLQVVSNDRFKSVTHRALAGPIARSVIANFAAPDMDAVIQPASELCSDLKPPALRSIVYKDVLKVLLKSDLQAKRLEAFRLGQ</sequence>
<evidence type="ECO:0000256" key="3">
    <source>
        <dbReference type="RuleBase" id="RU003682"/>
    </source>
</evidence>